<dbReference type="PANTHER" id="PTHR47197:SF3">
    <property type="entry name" value="DIHYDRO-HEME D1 DEHYDROGENASE"/>
    <property type="match status" value="1"/>
</dbReference>
<dbReference type="InterPro" id="IPR051200">
    <property type="entry name" value="Host-pathogen_enzymatic-act"/>
</dbReference>
<evidence type="ECO:0008006" key="4">
    <source>
        <dbReference type="Google" id="ProtNLM"/>
    </source>
</evidence>
<dbReference type="HOGENOM" id="CLU_581086_0_0_7"/>
<organism evidence="2 3">
    <name type="scientific">Anaeromyxobacter dehalogenans (strain 2CP-C)</name>
    <dbReference type="NCBI Taxonomy" id="290397"/>
    <lineage>
        <taxon>Bacteria</taxon>
        <taxon>Pseudomonadati</taxon>
        <taxon>Myxococcota</taxon>
        <taxon>Myxococcia</taxon>
        <taxon>Myxococcales</taxon>
        <taxon>Cystobacterineae</taxon>
        <taxon>Anaeromyxobacteraceae</taxon>
        <taxon>Anaeromyxobacter</taxon>
    </lineage>
</organism>
<evidence type="ECO:0000256" key="1">
    <source>
        <dbReference type="SAM" id="SignalP"/>
    </source>
</evidence>
<dbReference type="EMBL" id="CP000251">
    <property type="protein sequence ID" value="ABC82842.1"/>
    <property type="molecule type" value="Genomic_DNA"/>
</dbReference>
<dbReference type="eggNOG" id="COG3391">
    <property type="taxonomic scope" value="Bacteria"/>
</dbReference>
<name>Q2IE31_ANADE</name>
<dbReference type="PANTHER" id="PTHR47197">
    <property type="entry name" value="PROTEIN NIRF"/>
    <property type="match status" value="1"/>
</dbReference>
<dbReference type="Proteomes" id="UP000001935">
    <property type="component" value="Chromosome"/>
</dbReference>
<dbReference type="SUPFAM" id="SSF50969">
    <property type="entry name" value="YVTN repeat-like/Quinoprotein amine dehydrogenase"/>
    <property type="match status" value="1"/>
</dbReference>
<sequence>MVRHRGAALALLLAIGGSGCSAVRGRSANPGPLGADGDLYVFLQPLAREVENVTFGVTAVEAVGPGEAAAQPMRAALSEVGRHGNGRQRLLAHARLPAGNYAGLRLHVGRARMETPDGPADLLVRSEAVQVPASFTVTPGRAQVLWLVLREAQPAGDEVAFAPRFSLLAPETTHPQRLGYCASTADNVLLAFDRYDRQVTAAIATGMGPAGVAMDEGANLAYVALSLEDRIEVLDLTNGQVREPIRLRPGDGPFDVTLVEGGRTLLVVNRRSSTVSFLDTSARVEVGRVAVGEEPWSLRLDAQRHRAYVFGRRSNTVTAVDVTRRAAVGSAAAEPEPLRGDLDRNGSRLFVVHAGSAYLSIYTLPELAPAGRLFVGLGATAILVDPRTDLLYVAQAGSPALAVFDPFSLVPLGGVDVGGAASFLVFDATQSLLFALLPDRRAVSVVDLTAQRQVGLFEVGREPYDLALSGERR</sequence>
<protein>
    <recommendedName>
        <fullName evidence="4">YncE family protein</fullName>
    </recommendedName>
</protein>
<reference evidence="2" key="1">
    <citation type="submission" date="2006-01" db="EMBL/GenBank/DDBJ databases">
        <title>Complete sequence of Anaeromyxobacter dehalogenans 2CP-C.</title>
        <authorList>
            <consortium name="US DOE Joint Genome Institute"/>
            <person name="Copeland A."/>
            <person name="Lucas S."/>
            <person name="Lapidus A."/>
            <person name="Barry K."/>
            <person name="Detter J.C."/>
            <person name="Glavina T."/>
            <person name="Hammon N."/>
            <person name="Israni S."/>
            <person name="Pitluck S."/>
            <person name="Brettin T."/>
            <person name="Bruce D."/>
            <person name="Han C."/>
            <person name="Tapia R."/>
            <person name="Gilna P."/>
            <person name="Kiss H."/>
            <person name="Schmutz J."/>
            <person name="Larimer F."/>
            <person name="Land M."/>
            <person name="Kyrpides N."/>
            <person name="Anderson I."/>
            <person name="Sanford R.A."/>
            <person name="Ritalahti K.M."/>
            <person name="Thomas H.S."/>
            <person name="Kirby J.R."/>
            <person name="Zhulin I.B."/>
            <person name="Loeffler F.E."/>
            <person name="Richardson P."/>
        </authorList>
    </citation>
    <scope>NUCLEOTIDE SEQUENCE</scope>
    <source>
        <strain evidence="2">2CP-C</strain>
    </source>
</reference>
<evidence type="ECO:0000313" key="3">
    <source>
        <dbReference type="Proteomes" id="UP000001935"/>
    </source>
</evidence>
<feature type="chain" id="PRO_5004210023" description="YncE family protein" evidence="1">
    <location>
        <begin position="23"/>
        <end position="473"/>
    </location>
</feature>
<feature type="signal peptide" evidence="1">
    <location>
        <begin position="1"/>
        <end position="22"/>
    </location>
</feature>
<gene>
    <name evidence="2" type="ordered locus">Adeh_3073</name>
</gene>
<dbReference type="RefSeq" id="WP_011422124.1">
    <property type="nucleotide sequence ID" value="NC_007760.1"/>
</dbReference>
<accession>Q2IE31</accession>
<dbReference type="PROSITE" id="PS51257">
    <property type="entry name" value="PROKAR_LIPOPROTEIN"/>
    <property type="match status" value="1"/>
</dbReference>
<dbReference type="KEGG" id="ade:Adeh_3073"/>
<dbReference type="Gene3D" id="2.130.10.10">
    <property type="entry name" value="YVTN repeat-like/Quinoprotein amine dehydrogenase"/>
    <property type="match status" value="2"/>
</dbReference>
<dbReference type="AlphaFoldDB" id="Q2IE31"/>
<dbReference type="InterPro" id="IPR011044">
    <property type="entry name" value="Quino_amine_DH_bsu"/>
</dbReference>
<proteinExistence type="predicted"/>
<dbReference type="STRING" id="290397.Adeh_3073"/>
<dbReference type="InterPro" id="IPR015943">
    <property type="entry name" value="WD40/YVTN_repeat-like_dom_sf"/>
</dbReference>
<evidence type="ECO:0000313" key="2">
    <source>
        <dbReference type="EMBL" id="ABC82842.1"/>
    </source>
</evidence>
<keyword evidence="1" id="KW-0732">Signal</keyword>